<dbReference type="AlphaFoldDB" id="A0A553WCN2"/>
<evidence type="ECO:0000313" key="2">
    <source>
        <dbReference type="EMBL" id="TSB02437.1"/>
    </source>
</evidence>
<dbReference type="RefSeq" id="WP_143777655.1">
    <property type="nucleotide sequence ID" value="NZ_VKKU01000002.1"/>
</dbReference>
<dbReference type="InterPro" id="IPR032710">
    <property type="entry name" value="NTF2-like_dom_sf"/>
</dbReference>
<organism evidence="2 3">
    <name type="scientific">Sphingorhabdus contaminans</name>
    <dbReference type="NCBI Taxonomy" id="1343899"/>
    <lineage>
        <taxon>Bacteria</taxon>
        <taxon>Pseudomonadati</taxon>
        <taxon>Pseudomonadota</taxon>
        <taxon>Alphaproteobacteria</taxon>
        <taxon>Sphingomonadales</taxon>
        <taxon>Sphingomonadaceae</taxon>
        <taxon>Sphingorhabdus</taxon>
    </lineage>
</organism>
<dbReference type="EMBL" id="VKKU01000002">
    <property type="protein sequence ID" value="TSB02437.1"/>
    <property type="molecule type" value="Genomic_DNA"/>
</dbReference>
<proteinExistence type="predicted"/>
<dbReference type="SUPFAM" id="SSF54427">
    <property type="entry name" value="NTF2-like"/>
    <property type="match status" value="1"/>
</dbReference>
<dbReference type="Proteomes" id="UP000320160">
    <property type="component" value="Unassembled WGS sequence"/>
</dbReference>
<dbReference type="Gene3D" id="3.10.450.50">
    <property type="match status" value="1"/>
</dbReference>
<comment type="caution">
    <text evidence="2">The sequence shown here is derived from an EMBL/GenBank/DDBJ whole genome shotgun (WGS) entry which is preliminary data.</text>
</comment>
<name>A0A553WCN2_9SPHN</name>
<sequence>MPTTEQKLAAVNGYVDAFARGDAEAIVALFDANATVEDPVGTAIRRGHDEIRAFYTGSMATGAKLELYGTPRCAADYVAFDFAVKLEWQGQKTVIDVIDTFRLNDAGKIVEMRAYWGPENMKAG</sequence>
<dbReference type="OrthoDB" id="459617at2"/>
<dbReference type="Pfam" id="PF12680">
    <property type="entry name" value="SnoaL_2"/>
    <property type="match status" value="1"/>
</dbReference>
<evidence type="ECO:0000313" key="3">
    <source>
        <dbReference type="Proteomes" id="UP000320160"/>
    </source>
</evidence>
<gene>
    <name evidence="2" type="ORF">FOM92_15230</name>
</gene>
<protein>
    <submittedName>
        <fullName evidence="2">Steroid delta-isomerase</fullName>
    </submittedName>
</protein>
<evidence type="ECO:0000259" key="1">
    <source>
        <dbReference type="Pfam" id="PF12680"/>
    </source>
</evidence>
<keyword evidence="2" id="KW-0413">Isomerase</keyword>
<reference evidence="2 3" key="1">
    <citation type="submission" date="2019-07" db="EMBL/GenBank/DDBJ databases">
        <authorList>
            <person name="Park M."/>
        </authorList>
    </citation>
    <scope>NUCLEOTIDE SEQUENCE [LARGE SCALE GENOMIC DNA]</scope>
    <source>
        <strain evidence="2 3">KCTC32445</strain>
    </source>
</reference>
<accession>A0A553WCN2</accession>
<keyword evidence="3" id="KW-1185">Reference proteome</keyword>
<feature type="domain" description="SnoaL-like" evidence="1">
    <location>
        <begin position="11"/>
        <end position="112"/>
    </location>
</feature>
<dbReference type="GO" id="GO:0016853">
    <property type="term" value="F:isomerase activity"/>
    <property type="evidence" value="ECO:0007669"/>
    <property type="project" value="UniProtKB-KW"/>
</dbReference>
<dbReference type="InterPro" id="IPR037401">
    <property type="entry name" value="SnoaL-like"/>
</dbReference>